<feature type="compositionally biased region" description="Basic and acidic residues" evidence="1">
    <location>
        <begin position="44"/>
        <end position="54"/>
    </location>
</feature>
<gene>
    <name evidence="2" type="ORF">ALC56_06351</name>
</gene>
<dbReference type="Proteomes" id="UP000078541">
    <property type="component" value="Unassembled WGS sequence"/>
</dbReference>
<reference evidence="2 3" key="1">
    <citation type="submission" date="2016-03" db="EMBL/GenBank/DDBJ databases">
        <title>Trachymyrmex septentrionalis WGS genome.</title>
        <authorList>
            <person name="Nygaard S."/>
            <person name="Hu H."/>
            <person name="Boomsma J."/>
            <person name="Zhang G."/>
        </authorList>
    </citation>
    <scope>NUCLEOTIDE SEQUENCE [LARGE SCALE GENOMIC DNA]</scope>
    <source>
        <strain evidence="2">Tsep2-gDNA-1</strain>
        <tissue evidence="2">Whole body</tissue>
    </source>
</reference>
<sequence>MEGVRRSLEGGKGDRALTKLHGELFRLFYSPLAGTNSPIGPSRDGAKERTAAAC</sequence>
<evidence type="ECO:0000313" key="2">
    <source>
        <dbReference type="EMBL" id="KYN39274.1"/>
    </source>
</evidence>
<evidence type="ECO:0000256" key="1">
    <source>
        <dbReference type="SAM" id="MobiDB-lite"/>
    </source>
</evidence>
<name>A0A195FGZ1_9HYME</name>
<proteinExistence type="predicted"/>
<dbReference type="AlphaFoldDB" id="A0A195FGZ1"/>
<keyword evidence="3" id="KW-1185">Reference proteome</keyword>
<accession>A0A195FGZ1</accession>
<organism evidence="2 3">
    <name type="scientific">Trachymyrmex septentrionalis</name>
    <dbReference type="NCBI Taxonomy" id="34720"/>
    <lineage>
        <taxon>Eukaryota</taxon>
        <taxon>Metazoa</taxon>
        <taxon>Ecdysozoa</taxon>
        <taxon>Arthropoda</taxon>
        <taxon>Hexapoda</taxon>
        <taxon>Insecta</taxon>
        <taxon>Pterygota</taxon>
        <taxon>Neoptera</taxon>
        <taxon>Endopterygota</taxon>
        <taxon>Hymenoptera</taxon>
        <taxon>Apocrita</taxon>
        <taxon>Aculeata</taxon>
        <taxon>Formicoidea</taxon>
        <taxon>Formicidae</taxon>
        <taxon>Myrmicinae</taxon>
        <taxon>Trachymyrmex</taxon>
    </lineage>
</organism>
<protein>
    <submittedName>
        <fullName evidence="2">Uncharacterized protein</fullName>
    </submittedName>
</protein>
<feature type="region of interest" description="Disordered" evidence="1">
    <location>
        <begin position="32"/>
        <end position="54"/>
    </location>
</feature>
<evidence type="ECO:0000313" key="3">
    <source>
        <dbReference type="Proteomes" id="UP000078541"/>
    </source>
</evidence>
<dbReference type="EMBL" id="KQ981617">
    <property type="protein sequence ID" value="KYN39274.1"/>
    <property type="molecule type" value="Genomic_DNA"/>
</dbReference>